<feature type="region of interest" description="Disordered" evidence="11">
    <location>
        <begin position="267"/>
        <end position="286"/>
    </location>
</feature>
<name>A0A9P6Y7A3_RHIOR</name>
<comment type="catalytic activity">
    <reaction evidence="9">
        <text>L-seryl-[protein] + ATP = O-phospho-L-seryl-[protein] + ADP + H(+)</text>
        <dbReference type="Rhea" id="RHEA:17989"/>
        <dbReference type="Rhea" id="RHEA-COMP:9863"/>
        <dbReference type="Rhea" id="RHEA-COMP:11604"/>
        <dbReference type="ChEBI" id="CHEBI:15378"/>
        <dbReference type="ChEBI" id="CHEBI:29999"/>
        <dbReference type="ChEBI" id="CHEBI:30616"/>
        <dbReference type="ChEBI" id="CHEBI:83421"/>
        <dbReference type="ChEBI" id="CHEBI:456216"/>
        <dbReference type="EC" id="2.7.11.1"/>
    </reaction>
</comment>
<feature type="region of interest" description="Disordered" evidence="11">
    <location>
        <begin position="1143"/>
        <end position="1166"/>
    </location>
</feature>
<feature type="domain" description="Protein kinase" evidence="12">
    <location>
        <begin position="977"/>
        <end position="1352"/>
    </location>
</feature>
<dbReference type="FunFam" id="1.10.510.10:FF:000340">
    <property type="entry name" value="Serine threonine protein kinase"/>
    <property type="match status" value="1"/>
</dbReference>
<dbReference type="SUPFAM" id="SSF52172">
    <property type="entry name" value="CheY-like"/>
    <property type="match status" value="1"/>
</dbReference>
<dbReference type="Gene3D" id="3.30.450.20">
    <property type="entry name" value="PAS domain"/>
    <property type="match status" value="1"/>
</dbReference>
<dbReference type="EMBL" id="JAANIT010001276">
    <property type="protein sequence ID" value="KAG1541201.1"/>
    <property type="molecule type" value="Genomic_DNA"/>
</dbReference>
<evidence type="ECO:0000256" key="7">
    <source>
        <dbReference type="ARBA" id="ARBA00022840"/>
    </source>
</evidence>
<comment type="catalytic activity">
    <reaction evidence="8">
        <text>L-threonyl-[protein] + ATP = O-phospho-L-threonyl-[protein] + ADP + H(+)</text>
        <dbReference type="Rhea" id="RHEA:46608"/>
        <dbReference type="Rhea" id="RHEA-COMP:11060"/>
        <dbReference type="Rhea" id="RHEA-COMP:11605"/>
        <dbReference type="ChEBI" id="CHEBI:15378"/>
        <dbReference type="ChEBI" id="CHEBI:30013"/>
        <dbReference type="ChEBI" id="CHEBI:30616"/>
        <dbReference type="ChEBI" id="CHEBI:61977"/>
        <dbReference type="ChEBI" id="CHEBI:456216"/>
        <dbReference type="EC" id="2.7.11.1"/>
    </reaction>
</comment>
<dbReference type="InterPro" id="IPR011009">
    <property type="entry name" value="Kinase-like_dom_sf"/>
</dbReference>
<dbReference type="InterPro" id="IPR011006">
    <property type="entry name" value="CheY-like_superfamily"/>
</dbReference>
<feature type="compositionally biased region" description="Polar residues" evidence="11">
    <location>
        <begin position="934"/>
        <end position="952"/>
    </location>
</feature>
<dbReference type="Pfam" id="PF00069">
    <property type="entry name" value="Pkinase"/>
    <property type="match status" value="2"/>
</dbReference>
<dbReference type="Proteomes" id="UP000717996">
    <property type="component" value="Unassembled WGS sequence"/>
</dbReference>
<evidence type="ECO:0000259" key="14">
    <source>
        <dbReference type="PROSITE" id="PS51285"/>
    </source>
</evidence>
<dbReference type="GO" id="GO:0004674">
    <property type="term" value="F:protein serine/threonine kinase activity"/>
    <property type="evidence" value="ECO:0007669"/>
    <property type="project" value="UniProtKB-KW"/>
</dbReference>
<dbReference type="Gene3D" id="3.30.200.20">
    <property type="entry name" value="Phosphorylase Kinase, domain 1"/>
    <property type="match status" value="2"/>
</dbReference>
<dbReference type="GO" id="GO:0005737">
    <property type="term" value="C:cytoplasm"/>
    <property type="evidence" value="ECO:0007669"/>
    <property type="project" value="TreeGrafter"/>
</dbReference>
<dbReference type="InterPro" id="IPR008271">
    <property type="entry name" value="Ser/Thr_kinase_AS"/>
</dbReference>
<dbReference type="GO" id="GO:0005524">
    <property type="term" value="F:ATP binding"/>
    <property type="evidence" value="ECO:0007669"/>
    <property type="project" value="UniProtKB-KW"/>
</dbReference>
<keyword evidence="4" id="KW-0808">Transferase</keyword>
<keyword evidence="5" id="KW-0547">Nucleotide-binding</keyword>
<evidence type="ECO:0000313" key="16">
    <source>
        <dbReference type="Proteomes" id="UP000717996"/>
    </source>
</evidence>
<dbReference type="PROSITE" id="PS50011">
    <property type="entry name" value="PROTEIN_KINASE_DOM"/>
    <property type="match status" value="1"/>
</dbReference>
<evidence type="ECO:0000259" key="13">
    <source>
        <dbReference type="PROSITE" id="PS50110"/>
    </source>
</evidence>
<dbReference type="InterPro" id="IPR000961">
    <property type="entry name" value="AGC-kinase_C"/>
</dbReference>
<feature type="domain" description="AGC-kinase C-terminal" evidence="14">
    <location>
        <begin position="1353"/>
        <end position="1450"/>
    </location>
</feature>
<feature type="compositionally biased region" description="Polar residues" evidence="11">
    <location>
        <begin position="1234"/>
        <end position="1251"/>
    </location>
</feature>
<protein>
    <recommendedName>
        <fullName evidence="1">non-specific serine/threonine protein kinase</fullName>
        <ecNumber evidence="1">2.7.11.1</ecNumber>
    </recommendedName>
</protein>
<dbReference type="PROSITE" id="PS50110">
    <property type="entry name" value="RESPONSE_REGULATORY"/>
    <property type="match status" value="1"/>
</dbReference>
<dbReference type="PROSITE" id="PS00108">
    <property type="entry name" value="PROTEIN_KINASE_ST"/>
    <property type="match status" value="1"/>
</dbReference>
<evidence type="ECO:0000259" key="12">
    <source>
        <dbReference type="PROSITE" id="PS50011"/>
    </source>
</evidence>
<dbReference type="InterPro" id="IPR000719">
    <property type="entry name" value="Prot_kinase_dom"/>
</dbReference>
<proteinExistence type="predicted"/>
<accession>A0A9P6Y7A3</accession>
<dbReference type="SUPFAM" id="SSF55785">
    <property type="entry name" value="PYP-like sensor domain (PAS domain)"/>
    <property type="match status" value="1"/>
</dbReference>
<keyword evidence="6" id="KW-0418">Kinase</keyword>
<keyword evidence="3 10" id="KW-0597">Phosphoprotein</keyword>
<dbReference type="SUPFAM" id="SSF56112">
    <property type="entry name" value="Protein kinase-like (PK-like)"/>
    <property type="match status" value="1"/>
</dbReference>
<dbReference type="Gene3D" id="3.40.50.2300">
    <property type="match status" value="1"/>
</dbReference>
<organism evidence="15 16">
    <name type="scientific">Rhizopus oryzae</name>
    <name type="common">Mucormycosis agent</name>
    <name type="synonym">Rhizopus arrhizus var. delemar</name>
    <dbReference type="NCBI Taxonomy" id="64495"/>
    <lineage>
        <taxon>Eukaryota</taxon>
        <taxon>Fungi</taxon>
        <taxon>Fungi incertae sedis</taxon>
        <taxon>Mucoromycota</taxon>
        <taxon>Mucoromycotina</taxon>
        <taxon>Mucoromycetes</taxon>
        <taxon>Mucorales</taxon>
        <taxon>Mucorineae</taxon>
        <taxon>Rhizopodaceae</taxon>
        <taxon>Rhizopus</taxon>
    </lineage>
</organism>
<dbReference type="PROSITE" id="PS51285">
    <property type="entry name" value="AGC_KINASE_CTER"/>
    <property type="match status" value="1"/>
</dbReference>
<dbReference type="SMART" id="SM00220">
    <property type="entry name" value="S_TKc"/>
    <property type="match status" value="1"/>
</dbReference>
<dbReference type="PANTHER" id="PTHR24356">
    <property type="entry name" value="SERINE/THREONINE-PROTEIN KINASE"/>
    <property type="match status" value="1"/>
</dbReference>
<dbReference type="GO" id="GO:1901992">
    <property type="term" value="P:positive regulation of mitotic cell cycle phase transition"/>
    <property type="evidence" value="ECO:0007669"/>
    <property type="project" value="UniProtKB-ARBA"/>
</dbReference>
<dbReference type="EC" id="2.7.11.1" evidence="1"/>
<feature type="modified residue" description="4-aspartylphosphate" evidence="10">
    <location>
        <position position="1657"/>
    </location>
</feature>
<dbReference type="CDD" id="cd17546">
    <property type="entry name" value="REC_hyHK_CKI1_RcsC-like"/>
    <property type="match status" value="1"/>
</dbReference>
<feature type="region of interest" description="Disordered" evidence="11">
    <location>
        <begin position="596"/>
        <end position="617"/>
    </location>
</feature>
<evidence type="ECO:0000256" key="3">
    <source>
        <dbReference type="ARBA" id="ARBA00022553"/>
    </source>
</evidence>
<evidence type="ECO:0000256" key="6">
    <source>
        <dbReference type="ARBA" id="ARBA00022777"/>
    </source>
</evidence>
<feature type="compositionally biased region" description="Low complexity" evidence="11">
    <location>
        <begin position="270"/>
        <end position="283"/>
    </location>
</feature>
<evidence type="ECO:0000256" key="5">
    <source>
        <dbReference type="ARBA" id="ARBA00022741"/>
    </source>
</evidence>
<feature type="region of interest" description="Disordered" evidence="11">
    <location>
        <begin position="1232"/>
        <end position="1251"/>
    </location>
</feature>
<dbReference type="Pfam" id="PF00072">
    <property type="entry name" value="Response_reg"/>
    <property type="match status" value="1"/>
</dbReference>
<dbReference type="InterPro" id="IPR050236">
    <property type="entry name" value="Ser_Thr_kinase_AGC"/>
</dbReference>
<dbReference type="SMART" id="SM00448">
    <property type="entry name" value="REC"/>
    <property type="match status" value="1"/>
</dbReference>
<evidence type="ECO:0000256" key="1">
    <source>
        <dbReference type="ARBA" id="ARBA00012513"/>
    </source>
</evidence>
<dbReference type="InterPro" id="IPR001789">
    <property type="entry name" value="Sig_transdc_resp-reg_receiver"/>
</dbReference>
<evidence type="ECO:0000256" key="10">
    <source>
        <dbReference type="PROSITE-ProRule" id="PRU00169"/>
    </source>
</evidence>
<dbReference type="GO" id="GO:0005634">
    <property type="term" value="C:nucleus"/>
    <property type="evidence" value="ECO:0007669"/>
    <property type="project" value="TreeGrafter"/>
</dbReference>
<evidence type="ECO:0000256" key="2">
    <source>
        <dbReference type="ARBA" id="ARBA00022527"/>
    </source>
</evidence>
<feature type="compositionally biased region" description="Basic and acidic residues" evidence="11">
    <location>
        <begin position="596"/>
        <end position="610"/>
    </location>
</feature>
<gene>
    <name evidence="15" type="ORF">G6F51_008044</name>
</gene>
<evidence type="ECO:0000256" key="9">
    <source>
        <dbReference type="ARBA" id="ARBA00048679"/>
    </source>
</evidence>
<feature type="region of interest" description="Disordered" evidence="11">
    <location>
        <begin position="1566"/>
        <end position="1587"/>
    </location>
</feature>
<dbReference type="CDD" id="cd05611">
    <property type="entry name" value="STKc_Rim15_like"/>
    <property type="match status" value="1"/>
</dbReference>
<feature type="region of interest" description="Disordered" evidence="11">
    <location>
        <begin position="933"/>
        <end position="967"/>
    </location>
</feature>
<dbReference type="InterPro" id="IPR035965">
    <property type="entry name" value="PAS-like_dom_sf"/>
</dbReference>
<dbReference type="Gene3D" id="1.10.510.10">
    <property type="entry name" value="Transferase(Phosphotransferase) domain 1"/>
    <property type="match status" value="2"/>
</dbReference>
<evidence type="ECO:0000256" key="8">
    <source>
        <dbReference type="ARBA" id="ARBA00047899"/>
    </source>
</evidence>
<dbReference type="PANTHER" id="PTHR24356:SF1">
    <property type="entry name" value="SERINE_THREONINE-PROTEIN KINASE GREATWALL"/>
    <property type="match status" value="1"/>
</dbReference>
<dbReference type="FunFam" id="3.30.200.20:FF:001008">
    <property type="entry name" value="Serine/threonine-protein kinase cek1"/>
    <property type="match status" value="1"/>
</dbReference>
<dbReference type="OrthoDB" id="162894at2759"/>
<feature type="domain" description="Response regulatory" evidence="13">
    <location>
        <begin position="1606"/>
        <end position="1721"/>
    </location>
</feature>
<keyword evidence="7" id="KW-0067">ATP-binding</keyword>
<feature type="region of interest" description="Disordered" evidence="11">
    <location>
        <begin position="1188"/>
        <end position="1215"/>
    </location>
</feature>
<reference evidence="15" key="1">
    <citation type="journal article" date="2020" name="Microb. Genom.">
        <title>Genetic diversity of clinical and environmental Mucorales isolates obtained from an investigation of mucormycosis cases among solid organ transplant recipients.</title>
        <authorList>
            <person name="Nguyen M.H."/>
            <person name="Kaul D."/>
            <person name="Muto C."/>
            <person name="Cheng S.J."/>
            <person name="Richter R.A."/>
            <person name="Bruno V.M."/>
            <person name="Liu G."/>
            <person name="Beyhan S."/>
            <person name="Sundermann A.J."/>
            <person name="Mounaud S."/>
            <person name="Pasculle A.W."/>
            <person name="Nierman W.C."/>
            <person name="Driscoll E."/>
            <person name="Cumbie R."/>
            <person name="Clancy C.J."/>
            <person name="Dupont C.L."/>
        </authorList>
    </citation>
    <scope>NUCLEOTIDE SEQUENCE</scope>
    <source>
        <strain evidence="15">GL16</strain>
    </source>
</reference>
<dbReference type="OMA" id="HNRRFVG"/>
<evidence type="ECO:0000313" key="15">
    <source>
        <dbReference type="EMBL" id="KAG1541201.1"/>
    </source>
</evidence>
<feature type="compositionally biased region" description="Polar residues" evidence="11">
    <location>
        <begin position="1191"/>
        <end position="1209"/>
    </location>
</feature>
<feature type="compositionally biased region" description="Low complexity" evidence="11">
    <location>
        <begin position="1572"/>
        <end position="1581"/>
    </location>
</feature>
<keyword evidence="2" id="KW-0723">Serine/threonine-protein kinase</keyword>
<dbReference type="GO" id="GO:0000160">
    <property type="term" value="P:phosphorelay signal transduction system"/>
    <property type="evidence" value="ECO:0007669"/>
    <property type="project" value="InterPro"/>
</dbReference>
<sequence length="1782" mass="201772">MTDDFSLSNINDQQLSLESTPLELNNNQLKEQGLMTNDSFINNNQVSNQSRENSCHGYIDNNNALHKRSHSGSSMLTDSITMIPFLEDEDNNSRVHKQGRRSSLSNYEYFIQSFLQSQFTSNVKEQETSDDTFPVYPTLFLDTPMDAKHGNTDKNDESIDEYNHFFGCTSVPIETDGEFEDYFTFCSSAPTSSYLSSRSNHHLMDQIEFSRSTKLQRWSIPFEPEWSDWTKERAIFHSNDDWKNDRCYPTDLSYTFPPTVEQQKIPKVASSYSSSPSCSHSSSKYTPPLSESFIDKRKVSNATSIYPTSTIKFKLQSAKQTCSLELRRIIDGLNEYVEQDLLSAKQGMDDHGTTKHAGRDPDQHAVLSEDVYQPTLFILTLQDLIGYAQYVLDTDLEVLLESKNLCADIVSKVQAIGSHWEVNRDWPCREWYVRLLLSVAALNRVIEWWQAERGISTSPVWKLSTHQDNVIQCQLQEDAQVGQSSTIVMELSLSSPTVQYLSPVWHDVIGTEPQSMIGLNISQLLLAEDRNVFEIATNEMLADSTKTAEVTFRVITSDRKKPIEMEGKGMLLHNRVTGEPSHTMWVMKRAEELVTEKEDPLSPVKIEKSHSSSPSSTAQRSCFELLMNLPPELCRICERWVVAAFFEQHAELCVEIHRAEMDIVHCDDSLIELRHYIQSLCDVTVNELHDIENNEYMSEEAVSLDEMLLLPVEKEVDVGQIENKRVELERYQSLLSIMNVAISLKTPEHTDHHTDLLTCKSNIIEILLWTPPATDDIDIESLILDTQAIIRAKVDAVNRIQDRLEYNERIRKNFQQQVMHNENWSEFVSQETERDTLEPTSMVEKEGRKKNVKNLCLSVEPLMATGERSREGGQNLKKTIFKKIRDWKSKGKSGHKKGTNKMLNTADDTLDSTHMVATEIIDTPLVSPKFLHEQATTSRKGSLSQRIQSSAGKSPCSPLPVPIANNSKTTPPSIKDFEIIKPISKGAFGSVFLAKKRITGDYYAIKFLKKSDMIAKNQVTNVKAERMIMIAQTDSPFVTKLYYTFQSKDYLYLVMEYLNGGDCSSLIKVMGNLPYDWARNYLAEVTLGLAYLHGKNIIHRDLKPDNLLIDQNGHLKLTDFGLSRIGFLDRRVRDELSQGSLIFASPSPSHSGTPPRSPSVSSASPSGAGPFYKNSYFNLLLEQDRHRRGSLASSVSGGEPSSFNSTSPFSHDMASHVSDDSYGVRLYRQRTHSGRTTPGFNPMEESTQKQATVGTPDYLAPESILGTHQDSMVDWWALGVICYEFLYGYPPFHAETPDKVFENILSRSIDWHEDEVKIPPEARDFIERLLTPDPDQRLGRHGADEVRNHPFFWGLDWDHLLSEAPSFIPQPLSKEDTDYFDTRGASMLMQEDVEHLVMEEVKRAKAIIVEQNPERSSLVNQEDEACQQISSDLDFGTFVYKNLPLLEKANEDAIRKIRHESIAAAADSSRIPPAFLMAISDRKRSSIIDSLDMQSMSTSLPSTPMLTLSPSISSRPAVTTSCRSADVPNPQLEKVKKSSMDEHCGFPKRVRSVSFPSKVFENKLEGHLSEDSSSSHSMTTPVPTPTHPLDCTNVNEYPFRSTRPLDCLIADDNPISCKILETILKSLHCRCVIVRNGAQAIRCAMGDKVLFDFVFMDIRMPIIDGEAAARMIKSTNNINRTTPIIAFTAYERTFQLTKIFDDVISKPVTREAIVRCIKQFRDLPLDQTMQWSFSSPSIETSPSSFIHTPQEILSPPATKEKQHLPYPTLPSHLMTHLSKEKL</sequence>
<evidence type="ECO:0000256" key="11">
    <source>
        <dbReference type="SAM" id="MobiDB-lite"/>
    </source>
</evidence>
<evidence type="ECO:0000256" key="4">
    <source>
        <dbReference type="ARBA" id="ARBA00022679"/>
    </source>
</evidence>
<comment type="caution">
    <text evidence="15">The sequence shown here is derived from an EMBL/GenBank/DDBJ whole genome shotgun (WGS) entry which is preliminary data.</text>
</comment>